<dbReference type="OrthoDB" id="9803916at2"/>
<proteinExistence type="predicted"/>
<protein>
    <submittedName>
        <fullName evidence="3">MBL fold metallo-hydrolase</fullName>
    </submittedName>
</protein>
<comment type="caution">
    <text evidence="3">The sequence shown here is derived from an EMBL/GenBank/DDBJ whole genome shotgun (WGS) entry which is preliminary data.</text>
</comment>
<dbReference type="PANTHER" id="PTHR46018:SF2">
    <property type="entry name" value="ZINC PHOSPHODIESTERASE ELAC PROTEIN 1"/>
    <property type="match status" value="1"/>
</dbReference>
<dbReference type="EMBL" id="VKKU01000001">
    <property type="protein sequence ID" value="TSB04019.1"/>
    <property type="molecule type" value="Genomic_DNA"/>
</dbReference>
<name>A0A553WH39_9SPHN</name>
<dbReference type="InterPro" id="IPR036866">
    <property type="entry name" value="RibonucZ/Hydroxyglut_hydro"/>
</dbReference>
<feature type="domain" description="Metallo-beta-lactamase" evidence="2">
    <location>
        <begin position="102"/>
        <end position="304"/>
    </location>
</feature>
<evidence type="ECO:0000313" key="4">
    <source>
        <dbReference type="Proteomes" id="UP000320160"/>
    </source>
</evidence>
<evidence type="ECO:0000313" key="3">
    <source>
        <dbReference type="EMBL" id="TSB04019.1"/>
    </source>
</evidence>
<dbReference type="CDD" id="cd07719">
    <property type="entry name" value="arylsulfatase_AtsA-like_MBL-fold"/>
    <property type="match status" value="1"/>
</dbReference>
<dbReference type="RefSeq" id="WP_143774892.1">
    <property type="nucleotide sequence ID" value="NZ_VKKU01000001.1"/>
</dbReference>
<gene>
    <name evidence="3" type="ORF">FOM92_00815</name>
</gene>
<organism evidence="3 4">
    <name type="scientific">Sphingorhabdus contaminans</name>
    <dbReference type="NCBI Taxonomy" id="1343899"/>
    <lineage>
        <taxon>Bacteria</taxon>
        <taxon>Pseudomonadati</taxon>
        <taxon>Pseudomonadota</taxon>
        <taxon>Alphaproteobacteria</taxon>
        <taxon>Sphingomonadales</taxon>
        <taxon>Sphingomonadaceae</taxon>
        <taxon>Sphingorhabdus</taxon>
    </lineage>
</organism>
<dbReference type="Gene3D" id="3.60.15.10">
    <property type="entry name" value="Ribonuclease Z/Hydroxyacylglutathione hydrolase-like"/>
    <property type="match status" value="1"/>
</dbReference>
<keyword evidence="1 3" id="KW-0378">Hydrolase</keyword>
<keyword evidence="4" id="KW-1185">Reference proteome</keyword>
<sequence length="353" mass="37331">MRRKWLLAVLGVAALAGTVGYVKRDAIAMNLLHRGAEAAMARNTLAALPKDQLHVAFCGTGSPLPSRDRAAACTAVIADGRIFVFDMGEGAGETLSLMGLPLEKIEGVWLTHLHSDHFEGLGPFTLQRWAGSSAATPLPVSGPEGVEEITNGYNAVYRIDSTYRIAHHGADVVKPAGFGMTGKAIAPGLVYDDNGVRITAFAVDHDPIKPAFGYRVDWKGRSVTISGDTAYTPALAAAAKGSDLFVSELLSPRMVKILENSARKAGNSNRAKIFSDIQNYHISPEQAADVAKVAGVGMLAFTHIVPSVPGPLEFALTGTASANFAGPIKVMHDGDVISISGKNEFKTQNLLSR</sequence>
<reference evidence="3 4" key="1">
    <citation type="submission" date="2019-07" db="EMBL/GenBank/DDBJ databases">
        <authorList>
            <person name="Park M."/>
        </authorList>
    </citation>
    <scope>NUCLEOTIDE SEQUENCE [LARGE SCALE GENOMIC DNA]</scope>
    <source>
        <strain evidence="3 4">KCTC32445</strain>
    </source>
</reference>
<dbReference type="PANTHER" id="PTHR46018">
    <property type="entry name" value="ZINC PHOSPHODIESTERASE ELAC PROTEIN 1"/>
    <property type="match status" value="1"/>
</dbReference>
<evidence type="ECO:0000259" key="2">
    <source>
        <dbReference type="Pfam" id="PF12706"/>
    </source>
</evidence>
<dbReference type="GO" id="GO:0042781">
    <property type="term" value="F:3'-tRNA processing endoribonuclease activity"/>
    <property type="evidence" value="ECO:0007669"/>
    <property type="project" value="TreeGrafter"/>
</dbReference>
<dbReference type="InterPro" id="IPR001279">
    <property type="entry name" value="Metallo-B-lactamas"/>
</dbReference>
<evidence type="ECO:0000256" key="1">
    <source>
        <dbReference type="ARBA" id="ARBA00022801"/>
    </source>
</evidence>
<dbReference type="AlphaFoldDB" id="A0A553WH39"/>
<dbReference type="Pfam" id="PF12706">
    <property type="entry name" value="Lactamase_B_2"/>
    <property type="match status" value="1"/>
</dbReference>
<dbReference type="Proteomes" id="UP000320160">
    <property type="component" value="Unassembled WGS sequence"/>
</dbReference>
<dbReference type="SUPFAM" id="SSF56281">
    <property type="entry name" value="Metallo-hydrolase/oxidoreductase"/>
    <property type="match status" value="1"/>
</dbReference>
<dbReference type="InterPro" id="IPR044094">
    <property type="entry name" value="AtsA-like_MBL-fold"/>
</dbReference>
<accession>A0A553WH39</accession>